<reference evidence="1" key="1">
    <citation type="submission" date="2025-02" db="EMBL/GenBank/DDBJ databases">
        <authorList>
            <consortium name="NCBI Genome Project"/>
        </authorList>
    </citation>
    <scope>NUCLEOTIDE SEQUENCE</scope>
</reference>
<dbReference type="RefSeq" id="XP_059602461.1">
    <property type="nucleotide sequence ID" value="XM_059744520.1"/>
</dbReference>
<protein>
    <submittedName>
        <fullName evidence="1">Uncharacterized protein</fullName>
    </submittedName>
</protein>
<dbReference type="KEGG" id="ang:An15g02100"/>
<dbReference type="VEuPathDB" id="FungiDB:An15g02100"/>
<proteinExistence type="predicted"/>
<name>A0AAJ8BU52_ASPNG</name>
<dbReference type="AlphaFoldDB" id="A0AAJ8BU52"/>
<gene>
    <name evidence="1" type="ORF">An15g02100</name>
</gene>
<evidence type="ECO:0000313" key="1">
    <source>
        <dbReference type="RefSeq" id="XP_059602461.1"/>
    </source>
</evidence>
<dbReference type="GeneID" id="84593112"/>
<reference evidence="1" key="2">
    <citation type="submission" date="2025-08" db="UniProtKB">
        <authorList>
            <consortium name="RefSeq"/>
        </authorList>
    </citation>
    <scope>IDENTIFICATION</scope>
</reference>
<sequence>MARWTFSLPIYGLIRKAEMCYEAWNTVSASGDSAHSSTATLIESTLPRSTQLFNILRTIYITLEQYYLNTF</sequence>
<organism evidence="1">
    <name type="scientific">Aspergillus niger</name>
    <dbReference type="NCBI Taxonomy" id="5061"/>
    <lineage>
        <taxon>Eukaryota</taxon>
        <taxon>Fungi</taxon>
        <taxon>Dikarya</taxon>
        <taxon>Ascomycota</taxon>
        <taxon>Pezizomycotina</taxon>
        <taxon>Eurotiomycetes</taxon>
        <taxon>Eurotiomycetidae</taxon>
        <taxon>Eurotiales</taxon>
        <taxon>Aspergillaceae</taxon>
        <taxon>Aspergillus</taxon>
        <taxon>Aspergillus subgen. Circumdati</taxon>
    </lineage>
</organism>
<accession>A0AAJ8BU52</accession>